<comment type="catalytic activity">
    <reaction evidence="10">
        <text>an acyl-CoA + a 1,2-diacyl-sn-glycerol = a triacyl-sn-glycerol + CoA</text>
        <dbReference type="Rhea" id="RHEA:10868"/>
        <dbReference type="ChEBI" id="CHEBI:17815"/>
        <dbReference type="ChEBI" id="CHEBI:57287"/>
        <dbReference type="ChEBI" id="CHEBI:58342"/>
        <dbReference type="ChEBI" id="CHEBI:64615"/>
        <dbReference type="EC" id="2.3.1.20"/>
    </reaction>
</comment>
<dbReference type="STRING" id="1385519.N801_14755"/>
<dbReference type="GO" id="GO:0006071">
    <property type="term" value="P:glycerol metabolic process"/>
    <property type="evidence" value="ECO:0007669"/>
    <property type="project" value="UniProtKB-KW"/>
</dbReference>
<keyword evidence="8" id="KW-0443">Lipid metabolism</keyword>
<evidence type="ECO:0000256" key="2">
    <source>
        <dbReference type="ARBA" id="ARBA00005189"/>
    </source>
</evidence>
<dbReference type="GO" id="GO:0005886">
    <property type="term" value="C:plasma membrane"/>
    <property type="evidence" value="ECO:0007669"/>
    <property type="project" value="TreeGrafter"/>
</dbReference>
<dbReference type="UniPathway" id="UPA00282"/>
<dbReference type="GO" id="GO:0019432">
    <property type="term" value="P:triglyceride biosynthetic process"/>
    <property type="evidence" value="ECO:0007669"/>
    <property type="project" value="UniProtKB-UniPathway"/>
</dbReference>
<dbReference type="GO" id="GO:0071731">
    <property type="term" value="P:response to nitric oxide"/>
    <property type="evidence" value="ECO:0007669"/>
    <property type="project" value="TreeGrafter"/>
</dbReference>
<keyword evidence="7" id="KW-0319">Glycerol metabolism</keyword>
<evidence type="ECO:0000256" key="9">
    <source>
        <dbReference type="ARBA" id="ARBA00023315"/>
    </source>
</evidence>
<dbReference type="Gene3D" id="3.30.559.30">
    <property type="entry name" value="Nonribosomal peptide synthetase, condensation domain"/>
    <property type="match status" value="1"/>
</dbReference>
<evidence type="ECO:0000313" key="13">
    <source>
        <dbReference type="EMBL" id="KGN40350.1"/>
    </source>
</evidence>
<comment type="similarity">
    <text evidence="3">Belongs to the long-chain O-acyltransferase family.</text>
</comment>
<evidence type="ECO:0000313" key="14">
    <source>
        <dbReference type="Proteomes" id="UP000030013"/>
    </source>
</evidence>
<dbReference type="PANTHER" id="PTHR31650:SF1">
    <property type="entry name" value="WAX ESTER SYNTHASE_DIACYLGLYCEROL ACYLTRANSFERASE 4-RELATED"/>
    <property type="match status" value="1"/>
</dbReference>
<comment type="pathway">
    <text evidence="1">Glycerolipid metabolism; triacylglycerol biosynthesis.</text>
</comment>
<gene>
    <name evidence="13" type="ORF">N801_14755</name>
</gene>
<dbReference type="InterPro" id="IPR009721">
    <property type="entry name" value="O-acyltransferase_WSD1_C"/>
</dbReference>
<evidence type="ECO:0000256" key="8">
    <source>
        <dbReference type="ARBA" id="ARBA00023098"/>
    </source>
</evidence>
<evidence type="ECO:0000259" key="12">
    <source>
        <dbReference type="Pfam" id="PF06974"/>
    </source>
</evidence>
<dbReference type="InterPro" id="IPR045034">
    <property type="entry name" value="O-acyltransferase_WSD1-like"/>
</dbReference>
<keyword evidence="14" id="KW-1185">Reference proteome</keyword>
<reference evidence="13 14" key="1">
    <citation type="submission" date="2013-08" db="EMBL/GenBank/DDBJ databases">
        <title>The genome sequence of Knoellia aerolata.</title>
        <authorList>
            <person name="Zhu W."/>
            <person name="Wang G."/>
        </authorList>
    </citation>
    <scope>NUCLEOTIDE SEQUENCE [LARGE SCALE GENOMIC DNA]</scope>
    <source>
        <strain evidence="13 14">DSM 18566</strain>
    </source>
</reference>
<evidence type="ECO:0000256" key="5">
    <source>
        <dbReference type="ARBA" id="ARBA00022516"/>
    </source>
</evidence>
<dbReference type="Pfam" id="PF03007">
    <property type="entry name" value="WS_DGAT_cat"/>
    <property type="match status" value="1"/>
</dbReference>
<dbReference type="SUPFAM" id="SSF52777">
    <property type="entry name" value="CoA-dependent acyltransferases"/>
    <property type="match status" value="2"/>
</dbReference>
<dbReference type="AlphaFoldDB" id="A0A0A0JSB5"/>
<evidence type="ECO:0000256" key="4">
    <source>
        <dbReference type="ARBA" id="ARBA00013244"/>
    </source>
</evidence>
<evidence type="ECO:0000256" key="7">
    <source>
        <dbReference type="ARBA" id="ARBA00022798"/>
    </source>
</evidence>
<dbReference type="EMBL" id="AVPL01000044">
    <property type="protein sequence ID" value="KGN40350.1"/>
    <property type="molecule type" value="Genomic_DNA"/>
</dbReference>
<feature type="domain" description="O-acyltransferase WSD1 C-terminal" evidence="12">
    <location>
        <begin position="290"/>
        <end position="430"/>
    </location>
</feature>
<protein>
    <recommendedName>
        <fullName evidence="4">diacylglycerol O-acyltransferase</fullName>
        <ecNumber evidence="4">2.3.1.20</ecNumber>
    </recommendedName>
</protein>
<evidence type="ECO:0000256" key="6">
    <source>
        <dbReference type="ARBA" id="ARBA00022679"/>
    </source>
</evidence>
<dbReference type="EC" id="2.3.1.20" evidence="4"/>
<evidence type="ECO:0000256" key="3">
    <source>
        <dbReference type="ARBA" id="ARBA00009587"/>
    </source>
</evidence>
<dbReference type="PANTHER" id="PTHR31650">
    <property type="entry name" value="O-ACYLTRANSFERASE (WSD1-LIKE) FAMILY PROTEIN"/>
    <property type="match status" value="1"/>
</dbReference>
<proteinExistence type="inferred from homology"/>
<dbReference type="Proteomes" id="UP000030013">
    <property type="component" value="Unassembled WGS sequence"/>
</dbReference>
<dbReference type="GO" id="GO:0051701">
    <property type="term" value="P:biological process involved in interaction with host"/>
    <property type="evidence" value="ECO:0007669"/>
    <property type="project" value="TreeGrafter"/>
</dbReference>
<dbReference type="eggNOG" id="COG1020">
    <property type="taxonomic scope" value="Bacteria"/>
</dbReference>
<dbReference type="Pfam" id="PF06974">
    <property type="entry name" value="WS_DGAT_C"/>
    <property type="match status" value="1"/>
</dbReference>
<keyword evidence="6" id="KW-0808">Transferase</keyword>
<dbReference type="GO" id="GO:0004144">
    <property type="term" value="F:diacylglycerol O-acyltransferase activity"/>
    <property type="evidence" value="ECO:0007669"/>
    <property type="project" value="UniProtKB-EC"/>
</dbReference>
<evidence type="ECO:0000256" key="10">
    <source>
        <dbReference type="ARBA" id="ARBA00048109"/>
    </source>
</evidence>
<comment type="caution">
    <text evidence="13">The sequence shown here is derived from an EMBL/GenBank/DDBJ whole genome shotgun (WGS) entry which is preliminary data.</text>
</comment>
<feature type="domain" description="O-acyltransferase WSD1-like N-terminal" evidence="11">
    <location>
        <begin position="8"/>
        <end position="249"/>
    </location>
</feature>
<name>A0A0A0JSB5_9MICO</name>
<dbReference type="InterPro" id="IPR023213">
    <property type="entry name" value="CAT-like_dom_sf"/>
</dbReference>
<accession>A0A0A0JSB5</accession>
<organism evidence="13 14">
    <name type="scientific">Knoellia aerolata DSM 18566</name>
    <dbReference type="NCBI Taxonomy" id="1385519"/>
    <lineage>
        <taxon>Bacteria</taxon>
        <taxon>Bacillati</taxon>
        <taxon>Actinomycetota</taxon>
        <taxon>Actinomycetes</taxon>
        <taxon>Micrococcales</taxon>
        <taxon>Intrasporangiaceae</taxon>
        <taxon>Knoellia</taxon>
    </lineage>
</organism>
<dbReference type="Gene3D" id="3.30.559.10">
    <property type="entry name" value="Chloramphenicol acetyltransferase-like domain"/>
    <property type="match status" value="1"/>
</dbReference>
<comment type="pathway">
    <text evidence="2">Lipid metabolism.</text>
</comment>
<sequence>MERISVGDALQLATDVGPVPMNIGALLTLGPGASASHVEQTLQRRAGKIYRLRQVLVSPPPGLGRAYWTDDVAFDARSHVTSQPLPGSGDEDRLLASAVDAVTRPLPRDLPLWRAVVLGHEGGEAAAVVVVLHHVLTDGIGGLAVLDRLVDGGEPGTAPAGASRGAAPGIRDLLSDRAREIARGLRGPSSTASRLRRGAAELGTRRLLRAPATSLNRATGPHRRISVVSVDLDAVHEATRRHGATVNDGVLVAVTGAMAEVLRRRGEHVRELVVSVPVSARAHTTGGDLGNRVGVMPVRVPLSGSATERLEAVATLTRVQKTQTRGASAALVGPAFRLVAATGLFTRFINGQQLVNSFLTNLPGPRRELTLAGVPIRRIVPVTTTAGNIGVSFAALSYAGSLTVVAMTDPEVVPEIGLLTTSLRRELEALVGARTMHP</sequence>
<evidence type="ECO:0000256" key="1">
    <source>
        <dbReference type="ARBA" id="ARBA00004771"/>
    </source>
</evidence>
<evidence type="ECO:0000259" key="11">
    <source>
        <dbReference type="Pfam" id="PF03007"/>
    </source>
</evidence>
<dbReference type="InterPro" id="IPR004255">
    <property type="entry name" value="O-acyltransferase_WSD1_N"/>
</dbReference>
<dbReference type="GO" id="GO:0001666">
    <property type="term" value="P:response to hypoxia"/>
    <property type="evidence" value="ECO:0007669"/>
    <property type="project" value="TreeGrafter"/>
</dbReference>
<keyword evidence="9" id="KW-0012">Acyltransferase</keyword>
<keyword evidence="5" id="KW-0444">Lipid biosynthesis</keyword>